<dbReference type="EMBL" id="AP024849">
    <property type="protein sequence ID" value="BCZ46982.1"/>
    <property type="molecule type" value="Genomic_DNA"/>
</dbReference>
<dbReference type="PANTHER" id="PTHR46523">
    <property type="entry name" value="DCTP PYROPHOSPHATASE 1"/>
    <property type="match status" value="1"/>
</dbReference>
<dbReference type="RefSeq" id="WP_224033377.1">
    <property type="nucleotide sequence ID" value="NZ_AP024849.1"/>
</dbReference>
<evidence type="ECO:0000313" key="2">
    <source>
        <dbReference type="Proteomes" id="UP000824633"/>
    </source>
</evidence>
<dbReference type="CDD" id="cd11537">
    <property type="entry name" value="NTP-PPase_RS21-C6_like"/>
    <property type="match status" value="1"/>
</dbReference>
<protein>
    <submittedName>
        <fullName evidence="1">Nucleotide pyrophosphohydrolase</fullName>
    </submittedName>
</protein>
<gene>
    <name evidence="1" type="ORF">psyc5s11_30490</name>
</gene>
<evidence type="ECO:0000313" key="1">
    <source>
        <dbReference type="EMBL" id="BCZ46982.1"/>
    </source>
</evidence>
<dbReference type="Proteomes" id="UP000824633">
    <property type="component" value="Chromosome"/>
</dbReference>
<accession>A0ABM7TCZ6</accession>
<dbReference type="PIRSF" id="PIRSF029826">
    <property type="entry name" value="UCP029826_pph"/>
    <property type="match status" value="1"/>
</dbReference>
<dbReference type="InterPro" id="IPR052555">
    <property type="entry name" value="dCTP_Pyrophosphatase"/>
</dbReference>
<dbReference type="PANTHER" id="PTHR46523:SF1">
    <property type="entry name" value="DCTP PYROPHOSPHATASE 1"/>
    <property type="match status" value="1"/>
</dbReference>
<dbReference type="Gene3D" id="1.10.287.1080">
    <property type="entry name" value="MazG-like"/>
    <property type="match status" value="1"/>
</dbReference>
<organism evidence="1 2">
    <name type="scientific">Clostridium gelidum</name>
    <dbReference type="NCBI Taxonomy" id="704125"/>
    <lineage>
        <taxon>Bacteria</taxon>
        <taxon>Bacillati</taxon>
        <taxon>Bacillota</taxon>
        <taxon>Clostridia</taxon>
        <taxon>Eubacteriales</taxon>
        <taxon>Clostridiaceae</taxon>
        <taxon>Clostridium</taxon>
    </lineage>
</organism>
<name>A0ABM7TCZ6_9CLOT</name>
<keyword evidence="2" id="KW-1185">Reference proteome</keyword>
<sequence>MDNIKLLQNKVKMFCEEREWDEFHNPKDLAIGISTEANELLDIFRFKTEKQMDEDFEKMRPAVEEELADVLFFVLRFAQKNNIDLQEALNKKLDKNAQKYPIEKAKGNNKKYDQL</sequence>
<dbReference type="InterPro" id="IPR025984">
    <property type="entry name" value="DCTPP"/>
</dbReference>
<dbReference type="SUPFAM" id="SSF101386">
    <property type="entry name" value="all-alpha NTP pyrophosphatases"/>
    <property type="match status" value="1"/>
</dbReference>
<proteinExistence type="predicted"/>
<dbReference type="Pfam" id="PF12643">
    <property type="entry name" value="MazG-like"/>
    <property type="match status" value="1"/>
</dbReference>
<reference evidence="2" key="1">
    <citation type="submission" date="2021-07" db="EMBL/GenBank/DDBJ databases">
        <title>Complete genome sequencing of a Clostridium isolate.</title>
        <authorList>
            <person name="Ueki A."/>
            <person name="Tonouchi A."/>
        </authorList>
    </citation>
    <scope>NUCLEOTIDE SEQUENCE [LARGE SCALE GENOMIC DNA]</scope>
    <source>
        <strain evidence="2">C5S11</strain>
    </source>
</reference>